<sequence length="54" mass="6138">MGNPIKALALQVCKRPIRIKQSHTTAEHLVLILGITKKINKKIKYYFTSICNSI</sequence>
<gene>
    <name evidence="1" type="ORF">I595_2582</name>
</gene>
<evidence type="ECO:0000313" key="1">
    <source>
        <dbReference type="EMBL" id="KPM31316.1"/>
    </source>
</evidence>
<dbReference type="EMBL" id="LDJX01000005">
    <property type="protein sequence ID" value="KPM31316.1"/>
    <property type="molecule type" value="Genomic_DNA"/>
</dbReference>
<proteinExistence type="predicted"/>
<dbReference type="Proteomes" id="UP000050280">
    <property type="component" value="Unassembled WGS sequence"/>
</dbReference>
<reference evidence="1 2" key="1">
    <citation type="submission" date="2015-09" db="EMBL/GenBank/DDBJ databases">
        <title>Genome sequence of the marine flavobacterium Croceitalea dokdonensis DOKDO 023 that contains proton- and sodium-pumping rhodopsins.</title>
        <authorList>
            <person name="Kwon S.-K."/>
            <person name="Lee H.K."/>
            <person name="Kwak M.-J."/>
            <person name="Kim J.F."/>
        </authorList>
    </citation>
    <scope>NUCLEOTIDE SEQUENCE [LARGE SCALE GENOMIC DNA]</scope>
    <source>
        <strain evidence="1 2">DOKDO 023</strain>
    </source>
</reference>
<name>A0A0N8H3R6_9FLAO</name>
<protein>
    <submittedName>
        <fullName evidence="1">Uncharacterized protein</fullName>
    </submittedName>
</protein>
<evidence type="ECO:0000313" key="2">
    <source>
        <dbReference type="Proteomes" id="UP000050280"/>
    </source>
</evidence>
<accession>A0A0N8H3R6</accession>
<keyword evidence="2" id="KW-1185">Reference proteome</keyword>
<organism evidence="1 2">
    <name type="scientific">Croceitalea dokdonensis DOKDO 023</name>
    <dbReference type="NCBI Taxonomy" id="1300341"/>
    <lineage>
        <taxon>Bacteria</taxon>
        <taxon>Pseudomonadati</taxon>
        <taxon>Bacteroidota</taxon>
        <taxon>Flavobacteriia</taxon>
        <taxon>Flavobacteriales</taxon>
        <taxon>Flavobacteriaceae</taxon>
        <taxon>Croceitalea</taxon>
    </lineage>
</organism>
<dbReference type="STRING" id="1300341.I595_2582"/>
<comment type="caution">
    <text evidence="1">The sequence shown here is derived from an EMBL/GenBank/DDBJ whole genome shotgun (WGS) entry which is preliminary data.</text>
</comment>
<dbReference type="AlphaFoldDB" id="A0A0N8H3R6"/>